<gene>
    <name evidence="1" type="ORF">SAMN05444372_10750</name>
</gene>
<organism evidence="1 2">
    <name type="scientific">Flavobacterium micromati</name>
    <dbReference type="NCBI Taxonomy" id="229205"/>
    <lineage>
        <taxon>Bacteria</taxon>
        <taxon>Pseudomonadati</taxon>
        <taxon>Bacteroidota</taxon>
        <taxon>Flavobacteriia</taxon>
        <taxon>Flavobacteriales</taxon>
        <taxon>Flavobacteriaceae</taxon>
        <taxon>Flavobacterium</taxon>
    </lineage>
</organism>
<dbReference type="EMBL" id="FQWF01000007">
    <property type="protein sequence ID" value="SHG55045.1"/>
    <property type="molecule type" value="Genomic_DNA"/>
</dbReference>
<dbReference type="Proteomes" id="UP000184020">
    <property type="component" value="Unassembled WGS sequence"/>
</dbReference>
<dbReference type="STRING" id="229205.SAMN05444372_10750"/>
<protein>
    <submittedName>
        <fullName evidence="1">Type IX secretion system membrane protein, PorP/SprF family</fullName>
    </submittedName>
</protein>
<evidence type="ECO:0000313" key="1">
    <source>
        <dbReference type="EMBL" id="SHG55045.1"/>
    </source>
</evidence>
<dbReference type="AlphaFoldDB" id="A0A1M5KQM9"/>
<dbReference type="InterPro" id="IPR019861">
    <property type="entry name" value="PorP/SprF_Bacteroidetes"/>
</dbReference>
<dbReference type="RefSeq" id="WP_073019278.1">
    <property type="nucleotide sequence ID" value="NZ_FQWF01000007.1"/>
</dbReference>
<proteinExistence type="predicted"/>
<name>A0A1M5KQM9_9FLAO</name>
<reference evidence="2" key="1">
    <citation type="submission" date="2016-11" db="EMBL/GenBank/DDBJ databases">
        <authorList>
            <person name="Varghese N."/>
            <person name="Submissions S."/>
        </authorList>
    </citation>
    <scope>NUCLEOTIDE SEQUENCE [LARGE SCALE GENOMIC DNA]</scope>
    <source>
        <strain evidence="2">DSM 17659</strain>
    </source>
</reference>
<keyword evidence="2" id="KW-1185">Reference proteome</keyword>
<dbReference type="NCBIfam" id="TIGR03519">
    <property type="entry name" value="T9SS_PorP_fam"/>
    <property type="match status" value="1"/>
</dbReference>
<dbReference type="Pfam" id="PF11751">
    <property type="entry name" value="PorP_SprF"/>
    <property type="match status" value="1"/>
</dbReference>
<accession>A0A1M5KQM9</accession>
<dbReference type="OrthoDB" id="1114455at2"/>
<sequence length="293" mass="32891">MKKAQNIIVVIVLLLSIKAISQEETNITLFRYHMNLFNPAYVGINDETLLTSTLRRQWTGVPDAPSTQTVSFGMPVGKNLGIGVSVLNEQTFIEKQNTVAIDFSYKVQMNQNTDLYFGLKAGGNFYDVNLSGLETYNIMMDNSLTNISSFNPNIGVGAVLRNEKWFVSVAVPRLLNTTKARNEMGFATIATDRPHFYVSGGYDFELSDSFTLKPSTMVRYVNAAPISIDLNTMLSFENKFEIGATYRTDQAYAAISTITISKHFMFGFVYEMSTRASLARARNTNEILLRFKF</sequence>
<evidence type="ECO:0000313" key="2">
    <source>
        <dbReference type="Proteomes" id="UP000184020"/>
    </source>
</evidence>